<evidence type="ECO:0000313" key="3">
    <source>
        <dbReference type="Proteomes" id="UP000472727"/>
    </source>
</evidence>
<evidence type="ECO:0000313" key="2">
    <source>
        <dbReference type="EMBL" id="KAF3225415.1"/>
    </source>
</evidence>
<reference evidence="2 3" key="1">
    <citation type="submission" date="2019-06" db="EMBL/GenBank/DDBJ databases">
        <authorList>
            <person name="Palmer J.M."/>
        </authorList>
    </citation>
    <scope>NUCLEOTIDE SEQUENCE [LARGE SCALE GENOMIC DNA]</scope>
    <source>
        <strain evidence="2 3">TWF106</strain>
    </source>
</reference>
<sequence length="128" mass="13500">MRVFHILLATVIAGVIAAPSPRISKRTNLLARHECEETPTNCDPHTDPENPEEECLFCCADAVAPLGADCHLDGVVSCDTQNNGPGLHTGSYSRASKATDSPYLEAKPSPVGAAISLYSNISTSLHGL</sequence>
<accession>A0A7C8QSV5</accession>
<feature type="signal peptide" evidence="1">
    <location>
        <begin position="1"/>
        <end position="17"/>
    </location>
</feature>
<keyword evidence="1" id="KW-0732">Signal</keyword>
<proteinExistence type="predicted"/>
<comment type="caution">
    <text evidence="2">The sequence shown here is derived from an EMBL/GenBank/DDBJ whole genome shotgun (WGS) entry which is preliminary data.</text>
</comment>
<dbReference type="Proteomes" id="UP000472727">
    <property type="component" value="Unassembled WGS sequence"/>
</dbReference>
<feature type="chain" id="PRO_5028855554" evidence="1">
    <location>
        <begin position="18"/>
        <end position="128"/>
    </location>
</feature>
<gene>
    <name evidence="2" type="ORF">TWF106_002554</name>
</gene>
<protein>
    <submittedName>
        <fullName evidence="2">Uncharacterized protein</fullName>
    </submittedName>
</protein>
<dbReference type="EMBL" id="WIWS01000015">
    <property type="protein sequence ID" value="KAF3225415.1"/>
    <property type="molecule type" value="Genomic_DNA"/>
</dbReference>
<evidence type="ECO:0000256" key="1">
    <source>
        <dbReference type="SAM" id="SignalP"/>
    </source>
</evidence>
<dbReference type="AlphaFoldDB" id="A0A7C8QSV5"/>
<name>A0A7C8QSV5_ORBOL</name>
<organism evidence="2 3">
    <name type="scientific">Orbilia oligospora</name>
    <name type="common">Nematode-trapping fungus</name>
    <name type="synonym">Arthrobotrys oligospora</name>
    <dbReference type="NCBI Taxonomy" id="2813651"/>
    <lineage>
        <taxon>Eukaryota</taxon>
        <taxon>Fungi</taxon>
        <taxon>Dikarya</taxon>
        <taxon>Ascomycota</taxon>
        <taxon>Pezizomycotina</taxon>
        <taxon>Orbiliomycetes</taxon>
        <taxon>Orbiliales</taxon>
        <taxon>Orbiliaceae</taxon>
        <taxon>Orbilia</taxon>
    </lineage>
</organism>